<proteinExistence type="predicted"/>
<organism evidence="1 2">
    <name type="scientific">Mycolicibacterium sphagni</name>
    <dbReference type="NCBI Taxonomy" id="1786"/>
    <lineage>
        <taxon>Bacteria</taxon>
        <taxon>Bacillati</taxon>
        <taxon>Actinomycetota</taxon>
        <taxon>Actinomycetes</taxon>
        <taxon>Mycobacteriales</taxon>
        <taxon>Mycobacteriaceae</taxon>
        <taxon>Mycolicibacterium</taxon>
    </lineage>
</organism>
<accession>A0A255DC18</accession>
<reference evidence="1 2" key="1">
    <citation type="submission" date="2017-07" db="EMBL/GenBank/DDBJ databases">
        <title>The new phylogeny of genus Mycobacterium.</title>
        <authorList>
            <person name="Tortoli E."/>
            <person name="Trovato A."/>
            <person name="Cirillo D.M."/>
        </authorList>
    </citation>
    <scope>NUCLEOTIDE SEQUENCE [LARGE SCALE GENOMIC DNA]</scope>
    <source>
        <strain evidence="1 2">ATCC 33027</strain>
    </source>
</reference>
<gene>
    <name evidence="1" type="ORF">CG716_22690</name>
</gene>
<evidence type="ECO:0000313" key="2">
    <source>
        <dbReference type="Proteomes" id="UP000216063"/>
    </source>
</evidence>
<keyword evidence="2" id="KW-1185">Reference proteome</keyword>
<protein>
    <submittedName>
        <fullName evidence="1">Uncharacterized protein</fullName>
    </submittedName>
</protein>
<name>A0A255DC18_9MYCO</name>
<evidence type="ECO:0000313" key="1">
    <source>
        <dbReference type="EMBL" id="OYN76161.1"/>
    </source>
</evidence>
<dbReference type="EMBL" id="NOZR01000023">
    <property type="protein sequence ID" value="OYN76161.1"/>
    <property type="molecule type" value="Genomic_DNA"/>
</dbReference>
<dbReference type="OrthoDB" id="4697247at2"/>
<sequence length="308" mass="35065">MRFHHDRVIELVTDFYRAHGADEGTRYEVVSNLDDALCLAVVHGADMRLTNASLRRAATAIQDLDNDRHVVIGVHDLVFDHAVRREATRRRFRTGDVFVLSADAIATLRGDLRAACRDGLGWLIAADHIAIIVPSPLVRFAEGRPGVLHDDNGRMAVVWPDGHGYYFLHGVEFDKRLYFQVIDHELLVQDIAALDNADRRAIALQYLTFEQLALDSDAELLDRGVRGTALYRLELPPRLARDRKPDYGRYDYFIHMRDASHPEREFIEWVDPQIGRQRSAELCQAYAFGITLDDWLSIEHEGEAPRGS</sequence>
<dbReference type="AlphaFoldDB" id="A0A255DC18"/>
<comment type="caution">
    <text evidence="1">The sequence shown here is derived from an EMBL/GenBank/DDBJ whole genome shotgun (WGS) entry which is preliminary data.</text>
</comment>
<dbReference type="Proteomes" id="UP000216063">
    <property type="component" value="Unassembled WGS sequence"/>
</dbReference>